<evidence type="ECO:0000256" key="1">
    <source>
        <dbReference type="SAM" id="MobiDB-lite"/>
    </source>
</evidence>
<comment type="caution">
    <text evidence="2">The sequence shown here is derived from an EMBL/GenBank/DDBJ whole genome shotgun (WGS) entry which is preliminary data.</text>
</comment>
<name>A0ABW6WMR0_9ACTN</name>
<organism evidence="2 3">
    <name type="scientific">Paractinoplanes globisporus</name>
    <dbReference type="NCBI Taxonomy" id="113565"/>
    <lineage>
        <taxon>Bacteria</taxon>
        <taxon>Bacillati</taxon>
        <taxon>Actinomycetota</taxon>
        <taxon>Actinomycetes</taxon>
        <taxon>Micromonosporales</taxon>
        <taxon>Micromonosporaceae</taxon>
        <taxon>Paractinoplanes</taxon>
    </lineage>
</organism>
<sequence length="129" mass="13896">MTVSGLGSAHTPRTPVTPTNRAPRAERAHRNDFDHLTVADRELIFQATGQRVGPGFDPSREPTTSFAAALAAERAATRLAPGQPVTAVYLKDLNRRFDRSGGANPIGPYLSKALDYLSRSGPRRIDVSA</sequence>
<feature type="compositionally biased region" description="Basic and acidic residues" evidence="1">
    <location>
        <begin position="23"/>
        <end position="32"/>
    </location>
</feature>
<accession>A0ABW6WMR0</accession>
<keyword evidence="3" id="KW-1185">Reference proteome</keyword>
<evidence type="ECO:0000313" key="3">
    <source>
        <dbReference type="Proteomes" id="UP001602245"/>
    </source>
</evidence>
<evidence type="ECO:0000313" key="2">
    <source>
        <dbReference type="EMBL" id="MFF5294579.1"/>
    </source>
</evidence>
<reference evidence="2 3" key="1">
    <citation type="submission" date="2024-10" db="EMBL/GenBank/DDBJ databases">
        <title>The Natural Products Discovery Center: Release of the First 8490 Sequenced Strains for Exploring Actinobacteria Biosynthetic Diversity.</title>
        <authorList>
            <person name="Kalkreuter E."/>
            <person name="Kautsar S.A."/>
            <person name="Yang D."/>
            <person name="Bader C.D."/>
            <person name="Teijaro C.N."/>
            <person name="Fluegel L."/>
            <person name="Davis C.M."/>
            <person name="Simpson J.R."/>
            <person name="Lauterbach L."/>
            <person name="Steele A.D."/>
            <person name="Gui C."/>
            <person name="Meng S."/>
            <person name="Li G."/>
            <person name="Viehrig K."/>
            <person name="Ye F."/>
            <person name="Su P."/>
            <person name="Kiefer A.F."/>
            <person name="Nichols A."/>
            <person name="Cepeda A.J."/>
            <person name="Yan W."/>
            <person name="Fan B."/>
            <person name="Jiang Y."/>
            <person name="Adhikari A."/>
            <person name="Zheng C.-J."/>
            <person name="Schuster L."/>
            <person name="Cowan T.M."/>
            <person name="Smanski M.J."/>
            <person name="Chevrette M.G."/>
            <person name="De Carvalho L.P.S."/>
            <person name="Shen B."/>
        </authorList>
    </citation>
    <scope>NUCLEOTIDE SEQUENCE [LARGE SCALE GENOMIC DNA]</scope>
    <source>
        <strain evidence="2 3">NPDC000087</strain>
    </source>
</reference>
<feature type="region of interest" description="Disordered" evidence="1">
    <location>
        <begin position="1"/>
        <end position="32"/>
    </location>
</feature>
<dbReference type="RefSeq" id="WP_020517761.1">
    <property type="nucleotide sequence ID" value="NZ_JBIAZU010000006.1"/>
</dbReference>
<gene>
    <name evidence="2" type="ORF">ACFY35_34500</name>
</gene>
<proteinExistence type="predicted"/>
<dbReference type="EMBL" id="JBIAZU010000006">
    <property type="protein sequence ID" value="MFF5294579.1"/>
    <property type="molecule type" value="Genomic_DNA"/>
</dbReference>
<protein>
    <submittedName>
        <fullName evidence="2">Uncharacterized protein</fullName>
    </submittedName>
</protein>
<dbReference type="Proteomes" id="UP001602245">
    <property type="component" value="Unassembled WGS sequence"/>
</dbReference>